<protein>
    <submittedName>
        <fullName evidence="1">Uncharacterized protein</fullName>
    </submittedName>
</protein>
<keyword evidence="2" id="KW-1185">Reference proteome</keyword>
<evidence type="ECO:0000313" key="2">
    <source>
        <dbReference type="Proteomes" id="UP000622552"/>
    </source>
</evidence>
<organism evidence="1 2">
    <name type="scientific">Longispora fulva</name>
    <dbReference type="NCBI Taxonomy" id="619741"/>
    <lineage>
        <taxon>Bacteria</taxon>
        <taxon>Bacillati</taxon>
        <taxon>Actinomycetota</taxon>
        <taxon>Actinomycetes</taxon>
        <taxon>Micromonosporales</taxon>
        <taxon>Micromonosporaceae</taxon>
        <taxon>Longispora</taxon>
    </lineage>
</organism>
<sequence>MTVNGAALNAHAWLTASSLGRLVTEYDYDTCRARMVGGLRVECDGEQPYWLELGQGYKLCHDGEDWAVEGGSWGWARLTLHGGSVTSLRTDHGDQELDRHSTYMVVPLDHVGYPEAWELLRVTS</sequence>
<proteinExistence type="predicted"/>
<dbReference type="RefSeq" id="WP_197001851.1">
    <property type="nucleotide sequence ID" value="NZ_BONS01000023.1"/>
</dbReference>
<name>A0A8J7GPS4_9ACTN</name>
<comment type="caution">
    <text evidence="1">The sequence shown here is derived from an EMBL/GenBank/DDBJ whole genome shotgun (WGS) entry which is preliminary data.</text>
</comment>
<accession>A0A8J7GPS4</accession>
<reference evidence="1" key="1">
    <citation type="submission" date="2020-11" db="EMBL/GenBank/DDBJ databases">
        <title>Sequencing the genomes of 1000 actinobacteria strains.</title>
        <authorList>
            <person name="Klenk H.-P."/>
        </authorList>
    </citation>
    <scope>NUCLEOTIDE SEQUENCE</scope>
    <source>
        <strain evidence="1">DSM 45356</strain>
    </source>
</reference>
<evidence type="ECO:0000313" key="1">
    <source>
        <dbReference type="EMBL" id="MBG6134641.1"/>
    </source>
</evidence>
<dbReference type="EMBL" id="JADOUF010000001">
    <property type="protein sequence ID" value="MBG6134641.1"/>
    <property type="molecule type" value="Genomic_DNA"/>
</dbReference>
<gene>
    <name evidence="1" type="ORF">IW245_000835</name>
</gene>
<dbReference type="Proteomes" id="UP000622552">
    <property type="component" value="Unassembled WGS sequence"/>
</dbReference>
<dbReference type="AlphaFoldDB" id="A0A8J7GPS4"/>